<dbReference type="Proteomes" id="UP000297564">
    <property type="component" value="Unassembled WGS sequence"/>
</dbReference>
<dbReference type="OrthoDB" id="9803916at2"/>
<dbReference type="InterPro" id="IPR036866">
    <property type="entry name" value="RibonucZ/Hydroxyglut_hydro"/>
</dbReference>
<organism evidence="2 3">
    <name type="scientific">Ramlibacter rhizophilus</name>
    <dbReference type="NCBI Taxonomy" id="1781167"/>
    <lineage>
        <taxon>Bacteria</taxon>
        <taxon>Pseudomonadati</taxon>
        <taxon>Pseudomonadota</taxon>
        <taxon>Betaproteobacteria</taxon>
        <taxon>Burkholderiales</taxon>
        <taxon>Comamonadaceae</taxon>
        <taxon>Ramlibacter</taxon>
    </lineage>
</organism>
<dbReference type="SUPFAM" id="SSF56281">
    <property type="entry name" value="Metallo-hydrolase/oxidoreductase"/>
    <property type="match status" value="1"/>
</dbReference>
<dbReference type="GO" id="GO:0004115">
    <property type="term" value="F:3',5'-cyclic-AMP phosphodiesterase activity"/>
    <property type="evidence" value="ECO:0007669"/>
    <property type="project" value="InterPro"/>
</dbReference>
<dbReference type="GO" id="GO:1902660">
    <property type="term" value="P:negative regulation of glucose mediated signaling pathway"/>
    <property type="evidence" value="ECO:0007669"/>
    <property type="project" value="TreeGrafter"/>
</dbReference>
<dbReference type="GO" id="GO:0047555">
    <property type="term" value="F:3',5'-cyclic-GMP phosphodiesterase activity"/>
    <property type="evidence" value="ECO:0007669"/>
    <property type="project" value="TreeGrafter"/>
</dbReference>
<dbReference type="PANTHER" id="PTHR28283:SF1">
    <property type="entry name" value="3',5'-CYCLIC-NUCLEOTIDE PHOSPHODIESTERASE 1"/>
    <property type="match status" value="1"/>
</dbReference>
<dbReference type="CDD" id="cd07735">
    <property type="entry name" value="class_II_PDE_MBL-fold"/>
    <property type="match status" value="1"/>
</dbReference>
<dbReference type="SMART" id="SM00849">
    <property type="entry name" value="Lactamase_B"/>
    <property type="match status" value="1"/>
</dbReference>
<dbReference type="PANTHER" id="PTHR28283">
    <property type="entry name" value="3',5'-CYCLIC-NUCLEOTIDE PHOSPHODIESTERASE 1"/>
    <property type="match status" value="1"/>
</dbReference>
<dbReference type="AlphaFoldDB" id="A0A4Z0BHG0"/>
<dbReference type="GO" id="GO:0006198">
    <property type="term" value="P:cAMP catabolic process"/>
    <property type="evidence" value="ECO:0007669"/>
    <property type="project" value="InterPro"/>
</dbReference>
<evidence type="ECO:0000313" key="3">
    <source>
        <dbReference type="Proteomes" id="UP000297564"/>
    </source>
</evidence>
<dbReference type="EMBL" id="SMLL01000006">
    <property type="protein sequence ID" value="TFY97903.1"/>
    <property type="molecule type" value="Genomic_DNA"/>
</dbReference>
<dbReference type="InterPro" id="IPR000396">
    <property type="entry name" value="Pdiesterase2"/>
</dbReference>
<keyword evidence="3" id="KW-1185">Reference proteome</keyword>
<proteinExistence type="predicted"/>
<evidence type="ECO:0000259" key="1">
    <source>
        <dbReference type="SMART" id="SM00849"/>
    </source>
</evidence>
<dbReference type="RefSeq" id="WP_135286129.1">
    <property type="nucleotide sequence ID" value="NZ_SMLL01000006.1"/>
</dbReference>
<dbReference type="PRINTS" id="PR00388">
    <property type="entry name" value="PDIESTERASE2"/>
</dbReference>
<dbReference type="Pfam" id="PF12706">
    <property type="entry name" value="Lactamase_B_2"/>
    <property type="match status" value="1"/>
</dbReference>
<protein>
    <submittedName>
        <fullName evidence="2">3',5'-cyclic-nucleotide phosphodiesterase</fullName>
    </submittedName>
</protein>
<comment type="caution">
    <text evidence="2">The sequence shown here is derived from an EMBL/GenBank/DDBJ whole genome shotgun (WGS) entry which is preliminary data.</text>
</comment>
<gene>
    <name evidence="2" type="ORF">EZ242_15720</name>
</gene>
<sequence length="263" mass="28686">MKVRVLGCSGAIARDCRTTSFLVDEDILVDAGTGVGDLSLDEMAAVTDVFLTHSHLDHVAALPLMLDAVGARRTRPVRVHALDATVAALQAHVFNDVIWPDFTRLPHPQDPFLQFHALAPGEVTEVRGRRIEALPALHSVPAVGYAVSAHAGCWVFSGDTTRNPAFWRRVNELDVAALVIETAFSNRERDLARRSQHLSPHSLAEELDCIAGGRAYPIYITHTKPAETELIMSEIARFDAEAPGADGPTHDIRWLVAGQVLEL</sequence>
<name>A0A4Z0BHG0_9BURK</name>
<dbReference type="InterPro" id="IPR001279">
    <property type="entry name" value="Metallo-B-lactamas"/>
</dbReference>
<evidence type="ECO:0000313" key="2">
    <source>
        <dbReference type="EMBL" id="TFY97903.1"/>
    </source>
</evidence>
<reference evidence="2 3" key="1">
    <citation type="submission" date="2019-03" db="EMBL/GenBank/DDBJ databases">
        <title>Ramlibacter rhizophilus CCTCC AB2015357, whole genome shotgun sequence.</title>
        <authorList>
            <person name="Zhang X."/>
            <person name="Feng G."/>
            <person name="Zhu H."/>
        </authorList>
    </citation>
    <scope>NUCLEOTIDE SEQUENCE [LARGE SCALE GENOMIC DNA]</scope>
    <source>
        <strain evidence="2 3">CCTCC AB2015357</strain>
    </source>
</reference>
<feature type="domain" description="Metallo-beta-lactamase" evidence="1">
    <location>
        <begin position="17"/>
        <end position="201"/>
    </location>
</feature>
<accession>A0A4Z0BHG0</accession>
<dbReference type="Gene3D" id="3.60.15.10">
    <property type="entry name" value="Ribonuclease Z/Hydroxyacylglutathione hydrolase-like"/>
    <property type="match status" value="1"/>
</dbReference>